<evidence type="ECO:0000259" key="8">
    <source>
        <dbReference type="SMART" id="SM01349"/>
    </source>
</evidence>
<evidence type="ECO:0000256" key="2">
    <source>
        <dbReference type="ARBA" id="ARBA00004496"/>
    </source>
</evidence>
<dbReference type="GO" id="GO:0005634">
    <property type="term" value="C:nucleus"/>
    <property type="evidence" value="ECO:0007669"/>
    <property type="project" value="UniProtKB-SubCell"/>
</dbReference>
<dbReference type="Proteomes" id="UP000510647">
    <property type="component" value="Chromosome 1"/>
</dbReference>
<protein>
    <recommendedName>
        <fullName evidence="8">TOG domain-containing protein</fullName>
    </recommendedName>
</protein>
<dbReference type="AlphaFoldDB" id="A0A7H9HII1"/>
<name>A0A7H9HII1_9SACH</name>
<dbReference type="GO" id="GO:0005737">
    <property type="term" value="C:cytoplasm"/>
    <property type="evidence" value="ECO:0007669"/>
    <property type="project" value="UniProtKB-SubCell"/>
</dbReference>
<evidence type="ECO:0000256" key="4">
    <source>
        <dbReference type="ARBA" id="ARBA00022490"/>
    </source>
</evidence>
<dbReference type="SMART" id="SM01349">
    <property type="entry name" value="TOG"/>
    <property type="match status" value="1"/>
</dbReference>
<dbReference type="OrthoDB" id="543373at2759"/>
<dbReference type="PANTHER" id="PTHR10527">
    <property type="entry name" value="IMPORTIN BETA"/>
    <property type="match status" value="1"/>
</dbReference>
<evidence type="ECO:0000313" key="10">
    <source>
        <dbReference type="Proteomes" id="UP000510647"/>
    </source>
</evidence>
<dbReference type="InterPro" id="IPR041389">
    <property type="entry name" value="Importin_rep_6"/>
</dbReference>
<evidence type="ECO:0000256" key="1">
    <source>
        <dbReference type="ARBA" id="ARBA00004123"/>
    </source>
</evidence>
<keyword evidence="3" id="KW-0813">Transport</keyword>
<dbReference type="Pfam" id="PF13513">
    <property type="entry name" value="HEAT_EZ"/>
    <property type="match status" value="1"/>
</dbReference>
<dbReference type="InterPro" id="IPR011989">
    <property type="entry name" value="ARM-like"/>
</dbReference>
<dbReference type="Gene3D" id="6.10.140.1700">
    <property type="match status" value="1"/>
</dbReference>
<dbReference type="Pfam" id="PF25574">
    <property type="entry name" value="TPR_IMB1"/>
    <property type="match status" value="1"/>
</dbReference>
<keyword evidence="7" id="KW-0539">Nucleus</keyword>
<keyword evidence="6" id="KW-0653">Protein transport</keyword>
<dbReference type="Pfam" id="PF18829">
    <property type="entry name" value="Importin_rep_6"/>
    <property type="match status" value="1"/>
</dbReference>
<evidence type="ECO:0000256" key="5">
    <source>
        <dbReference type="ARBA" id="ARBA00022737"/>
    </source>
</evidence>
<organism evidence="9 10">
    <name type="scientific">Torulaspora globosa</name>
    <dbReference type="NCBI Taxonomy" id="48254"/>
    <lineage>
        <taxon>Eukaryota</taxon>
        <taxon>Fungi</taxon>
        <taxon>Dikarya</taxon>
        <taxon>Ascomycota</taxon>
        <taxon>Saccharomycotina</taxon>
        <taxon>Saccharomycetes</taxon>
        <taxon>Saccharomycetales</taxon>
        <taxon>Saccharomycetaceae</taxon>
        <taxon>Torulaspora</taxon>
    </lineage>
</organism>
<keyword evidence="5" id="KW-0677">Repeat</keyword>
<dbReference type="InterPro" id="IPR057672">
    <property type="entry name" value="TPR_IPO4/5"/>
</dbReference>
<evidence type="ECO:0000256" key="3">
    <source>
        <dbReference type="ARBA" id="ARBA00022448"/>
    </source>
</evidence>
<dbReference type="InterPro" id="IPR058584">
    <property type="entry name" value="IMB1_TNPO1-like_TPR"/>
</dbReference>
<gene>
    <name evidence="9" type="ORF">HG537_0A00310</name>
</gene>
<dbReference type="InterPro" id="IPR040122">
    <property type="entry name" value="Importin_beta"/>
</dbReference>
<dbReference type="SUPFAM" id="SSF48371">
    <property type="entry name" value="ARM repeat"/>
    <property type="match status" value="1"/>
</dbReference>
<dbReference type="Pfam" id="PF25780">
    <property type="entry name" value="TPR_IPO5"/>
    <property type="match status" value="1"/>
</dbReference>
<dbReference type="EMBL" id="CP059267">
    <property type="protein sequence ID" value="QLQ77784.1"/>
    <property type="molecule type" value="Genomic_DNA"/>
</dbReference>
<dbReference type="InterPro" id="IPR016024">
    <property type="entry name" value="ARM-type_fold"/>
</dbReference>
<evidence type="ECO:0000256" key="6">
    <source>
        <dbReference type="ARBA" id="ARBA00022927"/>
    </source>
</evidence>
<reference evidence="9 10" key="1">
    <citation type="submission" date="2020-06" db="EMBL/GenBank/DDBJ databases">
        <title>The yeast mating-type switching endonuclease HO is a domesticated member of an unorthodox homing genetic element family.</title>
        <authorList>
            <person name="Coughlan A.Y."/>
            <person name="Lombardi L."/>
            <person name="Braun-Galleani S."/>
            <person name="Martos A.R."/>
            <person name="Galeote V."/>
            <person name="Bigey F."/>
            <person name="Dequin S."/>
            <person name="Byrne K.P."/>
            <person name="Wolfe K.H."/>
        </authorList>
    </citation>
    <scope>NUCLEOTIDE SEQUENCE [LARGE SCALE GENOMIC DNA]</scope>
    <source>
        <strain evidence="9 10">CBS2947</strain>
    </source>
</reference>
<feature type="domain" description="TOG" evidence="8">
    <location>
        <begin position="363"/>
        <end position="600"/>
    </location>
</feature>
<keyword evidence="4" id="KW-0963">Cytoplasm</keyword>
<dbReference type="Pfam" id="PF18808">
    <property type="entry name" value="Importin_rep_4"/>
    <property type="match status" value="1"/>
</dbReference>
<evidence type="ECO:0000256" key="7">
    <source>
        <dbReference type="ARBA" id="ARBA00023242"/>
    </source>
</evidence>
<dbReference type="Gene3D" id="1.25.10.10">
    <property type="entry name" value="Leucine-rich Repeat Variant"/>
    <property type="match status" value="1"/>
</dbReference>
<evidence type="ECO:0000313" key="9">
    <source>
        <dbReference type="EMBL" id="QLQ77784.1"/>
    </source>
</evidence>
<keyword evidence="10" id="KW-1185">Reference proteome</keyword>
<dbReference type="InterPro" id="IPR041653">
    <property type="entry name" value="Importin_rep_4"/>
</dbReference>
<sequence length="1092" mass="121112">MSALPEEVNNTLINVLHGFASADNETRAAAEKTLNQDWITAANIEVLLIFFSEQASFSQDLTSAALSAVLFRKLALRAPPTSKTVIIAKNITQISSNGLNQIRSTLLKGFVSERPANIRHKLSDAIAECAQEDLPEWNELLQTLIEALKNEDPNFRESSFRILSIVPHLINSVDVMNILPIFEAGFTDSNDDVKIAAVTAFVGYFKQLPKAHWSKIGVLLPSLLNSLPKFLDDGKDDALASVFESLIELIELAPKLFKDMFDQLIQFASIVIKLTDLETPARTTALELLTVFSENSPQMCKSNPNYAQSMIVATLLMMTEVSIDDDDATDWRESDDAEDEEEEVAYDHARQALDRVSLKLGGKYLAAPLFQYLQEMISSSQWRERFGALMALSSAAEGCRDVLIGEIPKILDMVLPLINDPHPRVQYGCCNVLGQISTDFAPLIQRTSHDTILPALISKLTNESIDRVQTHAAAALVNFSEHANQAILEPYLDSLLTNLLTLLQSSKLYVQEQALTTIAFIAEAAEKKFIKYYDTLMPQLINVLKMDVDGANRVLKGKCIECATLIALAVGKEKFSEHSQELVNLLILYQNNGIQDDDPIKTYLEHGWSRICRILREDFVPLLPIVLPPLIETAKATQDVSLIEEEEAANFQQYVDWDVVQIQGKHIAIHTSILDDKVSAMELLQVYSTVLKSQFAQFVSEIMNDIAIPSIDFYLHDGVRATGAGLIPVLLSCLISAVGLQNDEVQQLWLSASSKLISGIMSEPMAEITQIYHSALVDTINTMGTGCLTEEAQERFTKGVSANLTDVFERVRQRHTEDDEYNEEVDQEYEDFTDEDLLDEINKSIGAFFKATKGQYLSHFRSLWPIISTYLQDTEIVLILFALVAIGDMIQYSGENSAVYKDEIIAKLSTYLVSPEPSIRQAAAYTIGVCAQYAPSTYGDFCVSSLEVLFQVVSIPDAKSDENQTATENASAAIAKILQSFGSNIPDANRYVENWLQTLPIVVDDEAAAFAYKFLNHLIDIQSPAVTGSSNIPKLVDNVVQALQHKSISGKNAAVVVDSTKRLLGTLPQQEAMGIFQNYPPDLMQTVQAWFS</sequence>
<dbReference type="GO" id="GO:0006606">
    <property type="term" value="P:protein import into nucleus"/>
    <property type="evidence" value="ECO:0007669"/>
    <property type="project" value="InterPro"/>
</dbReference>
<proteinExistence type="predicted"/>
<dbReference type="Pfam" id="PF18816">
    <property type="entry name" value="Importin_rep_5"/>
    <property type="match status" value="1"/>
</dbReference>
<comment type="subcellular location">
    <subcellularLocation>
        <location evidence="2">Cytoplasm</location>
    </subcellularLocation>
    <subcellularLocation>
        <location evidence="1">Nucleus</location>
    </subcellularLocation>
</comment>
<dbReference type="InterPro" id="IPR040928">
    <property type="entry name" value="Importin_rep_5"/>
</dbReference>
<accession>A0A7H9HII1</accession>
<dbReference type="InterPro" id="IPR034085">
    <property type="entry name" value="TOG"/>
</dbReference>